<comment type="caution">
    <text evidence="2">The sequence shown here is derived from an EMBL/GenBank/DDBJ whole genome shotgun (WGS) entry which is preliminary data.</text>
</comment>
<feature type="compositionally biased region" description="Low complexity" evidence="1">
    <location>
        <begin position="25"/>
        <end position="39"/>
    </location>
</feature>
<organism evidence="2 3">
    <name type="scientific">Cryptosporangium japonicum</name>
    <dbReference type="NCBI Taxonomy" id="80872"/>
    <lineage>
        <taxon>Bacteria</taxon>
        <taxon>Bacillati</taxon>
        <taxon>Actinomycetota</taxon>
        <taxon>Actinomycetes</taxon>
        <taxon>Cryptosporangiales</taxon>
        <taxon>Cryptosporangiaceae</taxon>
        <taxon>Cryptosporangium</taxon>
    </lineage>
</organism>
<protein>
    <recommendedName>
        <fullName evidence="4">DUF4272 domain-containing protein</fullName>
    </recommendedName>
</protein>
<sequence>MANDPDPEAGVLTPPDLAPDPAVQSAGAAGRARNRAGSAPPVAAPLRADGATGASRARRRAGAEPDEPAPGEETPAPDPVMIRNGTLADLEELGFPPPPDGYPLVWEPGDAVALRPTVEILARCAVLNAVLAGVFGAPSELTFGWLERNGLVDAVTEPERAFLSERKGSGDLYGLHVEALWAFAWVLGVGEDLDPGRYCGEGLAAWLPDIGSDESFTDWQQRAGAHPRPAAEVAALLDLHYCLDWGHVQALMNDEPPPGVTLPYVIGQRRWALEWAVTFRGPYHQAPPRWDEVDLAS</sequence>
<evidence type="ECO:0000313" key="3">
    <source>
        <dbReference type="Proteomes" id="UP001500967"/>
    </source>
</evidence>
<feature type="region of interest" description="Disordered" evidence="1">
    <location>
        <begin position="1"/>
        <end position="82"/>
    </location>
</feature>
<dbReference type="InterPro" id="IPR025368">
    <property type="entry name" value="DUF4272"/>
</dbReference>
<name>A0ABN0TTT0_9ACTN</name>
<keyword evidence="3" id="KW-1185">Reference proteome</keyword>
<evidence type="ECO:0008006" key="4">
    <source>
        <dbReference type="Google" id="ProtNLM"/>
    </source>
</evidence>
<accession>A0ABN0TTT0</accession>
<evidence type="ECO:0000313" key="2">
    <source>
        <dbReference type="EMBL" id="GAA0230010.1"/>
    </source>
</evidence>
<dbReference type="EMBL" id="BAAAGX010000006">
    <property type="protein sequence ID" value="GAA0230010.1"/>
    <property type="molecule type" value="Genomic_DNA"/>
</dbReference>
<gene>
    <name evidence="2" type="ORF">GCM10009539_14240</name>
</gene>
<dbReference type="RefSeq" id="WP_344647918.1">
    <property type="nucleotide sequence ID" value="NZ_BAAAGX010000006.1"/>
</dbReference>
<proteinExistence type="predicted"/>
<evidence type="ECO:0000256" key="1">
    <source>
        <dbReference type="SAM" id="MobiDB-lite"/>
    </source>
</evidence>
<dbReference type="Pfam" id="PF14094">
    <property type="entry name" value="DUF4272"/>
    <property type="match status" value="1"/>
</dbReference>
<dbReference type="Proteomes" id="UP001500967">
    <property type="component" value="Unassembled WGS sequence"/>
</dbReference>
<reference evidence="2 3" key="1">
    <citation type="journal article" date="2019" name="Int. J. Syst. Evol. Microbiol.">
        <title>The Global Catalogue of Microorganisms (GCM) 10K type strain sequencing project: providing services to taxonomists for standard genome sequencing and annotation.</title>
        <authorList>
            <consortium name="The Broad Institute Genomics Platform"/>
            <consortium name="The Broad Institute Genome Sequencing Center for Infectious Disease"/>
            <person name="Wu L."/>
            <person name="Ma J."/>
        </authorList>
    </citation>
    <scope>NUCLEOTIDE SEQUENCE [LARGE SCALE GENOMIC DNA]</scope>
    <source>
        <strain evidence="2 3">JCM 10425</strain>
    </source>
</reference>